<keyword evidence="8" id="KW-1185">Reference proteome</keyword>
<dbReference type="GO" id="GO:0032259">
    <property type="term" value="P:methylation"/>
    <property type="evidence" value="ECO:0007669"/>
    <property type="project" value="UniProtKB-KW"/>
</dbReference>
<evidence type="ECO:0000256" key="1">
    <source>
        <dbReference type="ARBA" id="ARBA00022603"/>
    </source>
</evidence>
<accession>A0A2G5V6D6</accession>
<evidence type="ECO:0000256" key="2">
    <source>
        <dbReference type="ARBA" id="ARBA00022679"/>
    </source>
</evidence>
<evidence type="ECO:0000313" key="8">
    <source>
        <dbReference type="Proteomes" id="UP000230233"/>
    </source>
</evidence>
<protein>
    <recommendedName>
        <fullName evidence="3">Arginine-hydroxylase NDUFAF5, mitochondrial</fullName>
    </recommendedName>
    <alternativeName>
        <fullName evidence="4">NADH dehydrogenase [ubiquinone] 1 alpha subcomplex assembly factor 5</fullName>
    </alternativeName>
    <alternativeName>
        <fullName evidence="5">Putative methyltransferase NDUFAF5</fullName>
    </alternativeName>
</protein>
<dbReference type="InterPro" id="IPR013216">
    <property type="entry name" value="Methyltransf_11"/>
</dbReference>
<dbReference type="AlphaFoldDB" id="A0A2G5V6D6"/>
<feature type="domain" description="Methyltransferase type 11" evidence="6">
    <location>
        <begin position="86"/>
        <end position="177"/>
    </location>
</feature>
<evidence type="ECO:0000259" key="6">
    <source>
        <dbReference type="Pfam" id="PF08241"/>
    </source>
</evidence>
<comment type="caution">
    <text evidence="7">The sequence shown here is derived from an EMBL/GenBank/DDBJ whole genome shotgun (WGS) entry which is preliminary data.</text>
</comment>
<evidence type="ECO:0000256" key="5">
    <source>
        <dbReference type="ARBA" id="ARBA00042549"/>
    </source>
</evidence>
<dbReference type="InterPro" id="IPR029063">
    <property type="entry name" value="SAM-dependent_MTases_sf"/>
</dbReference>
<dbReference type="Pfam" id="PF08241">
    <property type="entry name" value="Methyltransf_11"/>
    <property type="match status" value="1"/>
</dbReference>
<dbReference type="Gene3D" id="3.40.50.150">
    <property type="entry name" value="Vaccinia Virus protein VP39"/>
    <property type="match status" value="1"/>
</dbReference>
<evidence type="ECO:0000256" key="3">
    <source>
        <dbReference type="ARBA" id="ARBA00040937"/>
    </source>
</evidence>
<proteinExistence type="predicted"/>
<name>A0A2G5V6D6_9PELO</name>
<dbReference type="CDD" id="cd02440">
    <property type="entry name" value="AdoMet_MTases"/>
    <property type="match status" value="1"/>
</dbReference>
<sequence>MITRLKPPPNSCFLRLFSSSCHVDSASTSSSQPSLNEVFDREMKRKQRDWAVRQPDFKAAQYLKEEIGWRVADKVFDLTKFNPLVLDIGCGIGHITPHLIKENVGKIIQVDMSGGMTQSSASCDDSEVEVERRTVDEETLEGFQENQFDLLLTSMSAHWINQLPQWMKKCNEILKPDCPFIGSMLAEDTLYELRCSLQLAELERLGGVSSHVSPFVRSQDVGGLLSSAGFDMITLDSDEIEVGYPNMFALMYDLQLMAESHCTHRRNRTIRRDVLIAAEAIYQSMYSKDGKYPATFKIVSFIGWKPGPNMPKAAKRGSQQLSLKDIGKIVEDPEMMKKMSEQGAGKKNDTVKTVI</sequence>
<keyword evidence="2" id="KW-0808">Transferase</keyword>
<keyword evidence="1" id="KW-0489">Methyltransferase</keyword>
<dbReference type="OrthoDB" id="16816at2759"/>
<evidence type="ECO:0000313" key="7">
    <source>
        <dbReference type="EMBL" id="PIC47374.1"/>
    </source>
</evidence>
<gene>
    <name evidence="7" type="primary">Cnig_chr_II.g6754</name>
    <name evidence="7" type="ORF">B9Z55_006754</name>
</gene>
<dbReference type="InterPro" id="IPR050602">
    <property type="entry name" value="Malonyl-ACP_OMT"/>
</dbReference>
<dbReference type="PANTHER" id="PTHR13090:SF1">
    <property type="entry name" value="ARGININE-HYDROXYLASE NDUFAF5, MITOCHONDRIAL"/>
    <property type="match status" value="1"/>
</dbReference>
<dbReference type="EMBL" id="PDUG01000002">
    <property type="protein sequence ID" value="PIC47374.1"/>
    <property type="molecule type" value="Genomic_DNA"/>
</dbReference>
<evidence type="ECO:0000256" key="4">
    <source>
        <dbReference type="ARBA" id="ARBA00041833"/>
    </source>
</evidence>
<dbReference type="SUPFAM" id="SSF53335">
    <property type="entry name" value="S-adenosyl-L-methionine-dependent methyltransferases"/>
    <property type="match status" value="1"/>
</dbReference>
<reference evidence="8" key="1">
    <citation type="submission" date="2017-10" db="EMBL/GenBank/DDBJ databases">
        <title>Rapid genome shrinkage in a self-fertile nematode reveals novel sperm competition proteins.</title>
        <authorList>
            <person name="Yin D."/>
            <person name="Schwarz E.M."/>
            <person name="Thomas C.G."/>
            <person name="Felde R.L."/>
            <person name="Korf I.F."/>
            <person name="Cutter A.D."/>
            <person name="Schartner C.M."/>
            <person name="Ralston E.J."/>
            <person name="Meyer B.J."/>
            <person name="Haag E.S."/>
        </authorList>
    </citation>
    <scope>NUCLEOTIDE SEQUENCE [LARGE SCALE GENOMIC DNA]</scope>
    <source>
        <strain evidence="8">JU1422</strain>
    </source>
</reference>
<organism evidence="7 8">
    <name type="scientific">Caenorhabditis nigoni</name>
    <dbReference type="NCBI Taxonomy" id="1611254"/>
    <lineage>
        <taxon>Eukaryota</taxon>
        <taxon>Metazoa</taxon>
        <taxon>Ecdysozoa</taxon>
        <taxon>Nematoda</taxon>
        <taxon>Chromadorea</taxon>
        <taxon>Rhabditida</taxon>
        <taxon>Rhabditina</taxon>
        <taxon>Rhabditomorpha</taxon>
        <taxon>Rhabditoidea</taxon>
        <taxon>Rhabditidae</taxon>
        <taxon>Peloderinae</taxon>
        <taxon>Caenorhabditis</taxon>
    </lineage>
</organism>
<dbReference type="Proteomes" id="UP000230233">
    <property type="component" value="Chromosome II"/>
</dbReference>
<dbReference type="STRING" id="1611254.A0A2G5V6D6"/>
<dbReference type="GO" id="GO:0008757">
    <property type="term" value="F:S-adenosylmethionine-dependent methyltransferase activity"/>
    <property type="evidence" value="ECO:0007669"/>
    <property type="project" value="InterPro"/>
</dbReference>
<dbReference type="GO" id="GO:0032981">
    <property type="term" value="P:mitochondrial respiratory chain complex I assembly"/>
    <property type="evidence" value="ECO:0007669"/>
    <property type="project" value="TreeGrafter"/>
</dbReference>
<dbReference type="PANTHER" id="PTHR13090">
    <property type="entry name" value="ARGININE-HYDROXYLASE NDUFAF5, MITOCHONDRIAL"/>
    <property type="match status" value="1"/>
</dbReference>
<dbReference type="GO" id="GO:0005739">
    <property type="term" value="C:mitochondrion"/>
    <property type="evidence" value="ECO:0007669"/>
    <property type="project" value="TreeGrafter"/>
</dbReference>